<dbReference type="Proteomes" id="UP000677228">
    <property type="component" value="Unassembled WGS sequence"/>
</dbReference>
<comment type="cofactor">
    <cofactor evidence="1">
        <name>Mg(2+)</name>
        <dbReference type="ChEBI" id="CHEBI:18420"/>
    </cofactor>
    <text evidence="1">Binds 2 magnesium ions per subunit.</text>
</comment>
<feature type="binding site" evidence="1">
    <location>
        <position position="35"/>
    </location>
    <ligand>
        <name>Mg(2+)</name>
        <dbReference type="ChEBI" id="CHEBI:18420"/>
        <label>1</label>
    </ligand>
</feature>
<feature type="binding site" evidence="1">
    <location>
        <position position="34"/>
    </location>
    <ligand>
        <name>Mg(2+)</name>
        <dbReference type="ChEBI" id="CHEBI:18420"/>
        <label>1</label>
    </ligand>
</feature>
<organism evidence="3 4">
    <name type="scientific">Didymodactylos carnosus</name>
    <dbReference type="NCBI Taxonomy" id="1234261"/>
    <lineage>
        <taxon>Eukaryota</taxon>
        <taxon>Metazoa</taxon>
        <taxon>Spiralia</taxon>
        <taxon>Gnathifera</taxon>
        <taxon>Rotifera</taxon>
        <taxon>Eurotatoria</taxon>
        <taxon>Bdelloidea</taxon>
        <taxon>Philodinida</taxon>
        <taxon>Philodinidae</taxon>
        <taxon>Didymodactylos</taxon>
    </lineage>
</organism>
<dbReference type="InterPro" id="IPR036705">
    <property type="entry name" value="Ribosyl_crysJ1_sf"/>
</dbReference>
<protein>
    <recommendedName>
        <fullName evidence="5">ADP-ribosylglycohydrolase</fullName>
    </recommendedName>
</protein>
<dbReference type="Gene3D" id="1.10.4080.10">
    <property type="entry name" value="ADP-ribosylation/Crystallin J1"/>
    <property type="match status" value="1"/>
</dbReference>
<dbReference type="Pfam" id="PF03747">
    <property type="entry name" value="ADP_ribosyl_GH"/>
    <property type="match status" value="1"/>
</dbReference>
<keyword evidence="1" id="KW-0460">Magnesium</keyword>
<feature type="non-terminal residue" evidence="3">
    <location>
        <position position="1"/>
    </location>
</feature>
<dbReference type="InterPro" id="IPR005502">
    <property type="entry name" value="Ribosyl_crysJ1"/>
</dbReference>
<dbReference type="AlphaFoldDB" id="A0A8S2S4Q0"/>
<gene>
    <name evidence="2" type="ORF">OVA965_LOCUS32548</name>
    <name evidence="3" type="ORF">TMI583_LOCUS33405</name>
</gene>
<evidence type="ECO:0000313" key="2">
    <source>
        <dbReference type="EMBL" id="CAF1390482.1"/>
    </source>
</evidence>
<dbReference type="GO" id="GO:0046872">
    <property type="term" value="F:metal ion binding"/>
    <property type="evidence" value="ECO:0007669"/>
    <property type="project" value="UniProtKB-KW"/>
</dbReference>
<keyword evidence="1" id="KW-0479">Metal-binding</keyword>
<evidence type="ECO:0000313" key="4">
    <source>
        <dbReference type="Proteomes" id="UP000682733"/>
    </source>
</evidence>
<dbReference type="EMBL" id="CAJOBA010047167">
    <property type="protein sequence ID" value="CAF4198048.1"/>
    <property type="molecule type" value="Genomic_DNA"/>
</dbReference>
<evidence type="ECO:0000256" key="1">
    <source>
        <dbReference type="PIRSR" id="PIRSR605502-1"/>
    </source>
</evidence>
<dbReference type="SUPFAM" id="SSF101478">
    <property type="entry name" value="ADP-ribosylglycohydrolase"/>
    <property type="match status" value="1"/>
</dbReference>
<evidence type="ECO:0008006" key="5">
    <source>
        <dbReference type="Google" id="ProtNLM"/>
    </source>
</evidence>
<accession>A0A8S2S4Q0</accession>
<comment type="caution">
    <text evidence="3">The sequence shown here is derived from an EMBL/GenBank/DDBJ whole genome shotgun (WGS) entry which is preliminary data.</text>
</comment>
<proteinExistence type="predicted"/>
<evidence type="ECO:0000313" key="3">
    <source>
        <dbReference type="EMBL" id="CAF4198048.1"/>
    </source>
</evidence>
<name>A0A8S2S4Q0_9BILA</name>
<reference evidence="3" key="1">
    <citation type="submission" date="2021-02" db="EMBL/GenBank/DDBJ databases">
        <authorList>
            <person name="Nowell W R."/>
        </authorList>
    </citation>
    <scope>NUCLEOTIDE SEQUENCE</scope>
</reference>
<dbReference type="EMBL" id="CAJNOK010025465">
    <property type="protein sequence ID" value="CAF1390482.1"/>
    <property type="molecule type" value="Genomic_DNA"/>
</dbReference>
<dbReference type="Proteomes" id="UP000682733">
    <property type="component" value="Unassembled WGS sequence"/>
</dbReference>
<sequence>YIVKTLEAALWAFWKSNDFRYGALDAVNLGNDTDTTAAIYGQLAGAYYDYDQLPQD</sequence>
<feature type="binding site" evidence="1">
    <location>
        <position position="32"/>
    </location>
    <ligand>
        <name>Mg(2+)</name>
        <dbReference type="ChEBI" id="CHEBI:18420"/>
        <label>1</label>
    </ligand>
</feature>